<organism evidence="2 3">
    <name type="scientific">Caenorhabditis angaria</name>
    <dbReference type="NCBI Taxonomy" id="860376"/>
    <lineage>
        <taxon>Eukaryota</taxon>
        <taxon>Metazoa</taxon>
        <taxon>Ecdysozoa</taxon>
        <taxon>Nematoda</taxon>
        <taxon>Chromadorea</taxon>
        <taxon>Rhabditida</taxon>
        <taxon>Rhabditina</taxon>
        <taxon>Rhabditomorpha</taxon>
        <taxon>Rhabditoidea</taxon>
        <taxon>Rhabditidae</taxon>
        <taxon>Peloderinae</taxon>
        <taxon>Caenorhabditis</taxon>
    </lineage>
</organism>
<dbReference type="GO" id="GO:0006644">
    <property type="term" value="P:phospholipid metabolic process"/>
    <property type="evidence" value="ECO:0007669"/>
    <property type="project" value="TreeGrafter"/>
</dbReference>
<proteinExistence type="predicted"/>
<dbReference type="OrthoDB" id="10265800at2759"/>
<sequence>MSQNYYDFDDYLDEPLLLRSSSSSTSPSKFKHSKKYLVLFAVMLTIFLLQMSLFKKSYQTEVPKFVENPKFLGAKNIAECVREYNKIIDFNTPENVDKVYPHHIKVLGALGDSITAGALSMIDDTRHVEFSFISGNEPIEKQISIYSILQHLRPENSTLLNYNFAQPGATSEDLMRQATYLASKIETRKQDWKIITIFIGTNDVGNLGLGFAPPIGSEKFRKNIENCLDYIEQMLPNTIVMLIGLPKPQLFLEARSLWIENKRARSKSSQKALDDLLESYQKVLYDLQEKYSKDRKKFSVVVQPFITEYNIIFTDDKGKPSKIFYSDDIFHPSKLGHSIMAKHLWINIFEPVGKKTTNATLGDFSHSIQCISKDNSLIRTPNNSFNK</sequence>
<dbReference type="PANTHER" id="PTHR21325">
    <property type="entry name" value="PHOSPHOLIPASE B, PLB1"/>
    <property type="match status" value="1"/>
</dbReference>
<evidence type="ECO:0000256" key="1">
    <source>
        <dbReference type="SAM" id="Phobius"/>
    </source>
</evidence>
<dbReference type="GO" id="GO:0004620">
    <property type="term" value="F:phospholipase activity"/>
    <property type="evidence" value="ECO:0007669"/>
    <property type="project" value="InterPro"/>
</dbReference>
<feature type="transmembrane region" description="Helical" evidence="1">
    <location>
        <begin position="36"/>
        <end position="54"/>
    </location>
</feature>
<comment type="caution">
    <text evidence="2">The sequence shown here is derived from an EMBL/GenBank/DDBJ whole genome shotgun (WGS) entry which is preliminary data.</text>
</comment>
<keyword evidence="3" id="KW-1185">Reference proteome</keyword>
<evidence type="ECO:0008006" key="4">
    <source>
        <dbReference type="Google" id="ProtNLM"/>
    </source>
</evidence>
<keyword evidence="1" id="KW-0812">Transmembrane</keyword>
<dbReference type="PANTHER" id="PTHR21325:SF26">
    <property type="entry name" value="LIPASE_GDSL DOMAIN-CONTAINING PROTEIN"/>
    <property type="match status" value="1"/>
</dbReference>
<dbReference type="Proteomes" id="UP001152747">
    <property type="component" value="Unassembled WGS sequence"/>
</dbReference>
<name>A0A9P1IZF0_9PELO</name>
<dbReference type="AlphaFoldDB" id="A0A9P1IZF0"/>
<dbReference type="InterPro" id="IPR036514">
    <property type="entry name" value="SGNH_hydro_sf"/>
</dbReference>
<keyword evidence="1" id="KW-1133">Transmembrane helix</keyword>
<dbReference type="SUPFAM" id="SSF52266">
    <property type="entry name" value="SGNH hydrolase"/>
    <property type="match status" value="1"/>
</dbReference>
<dbReference type="Pfam" id="PF00657">
    <property type="entry name" value="Lipase_GDSL"/>
    <property type="match status" value="1"/>
</dbReference>
<protein>
    <recommendedName>
        <fullName evidence="4">SGNH hydrolase-type esterase domain-containing protein</fullName>
    </recommendedName>
</protein>
<dbReference type="EMBL" id="CANHGI010000005">
    <property type="protein sequence ID" value="CAI5452969.1"/>
    <property type="molecule type" value="Genomic_DNA"/>
</dbReference>
<gene>
    <name evidence="2" type="ORF">CAMP_LOCUS15606</name>
</gene>
<dbReference type="Gene3D" id="3.40.50.1110">
    <property type="entry name" value="SGNH hydrolase"/>
    <property type="match status" value="1"/>
</dbReference>
<reference evidence="2" key="1">
    <citation type="submission" date="2022-11" db="EMBL/GenBank/DDBJ databases">
        <authorList>
            <person name="Kikuchi T."/>
        </authorList>
    </citation>
    <scope>NUCLEOTIDE SEQUENCE</scope>
    <source>
        <strain evidence="2">PS1010</strain>
    </source>
</reference>
<evidence type="ECO:0000313" key="3">
    <source>
        <dbReference type="Proteomes" id="UP001152747"/>
    </source>
</evidence>
<accession>A0A9P1IZF0</accession>
<dbReference type="InterPro" id="IPR001087">
    <property type="entry name" value="GDSL"/>
</dbReference>
<keyword evidence="1" id="KW-0472">Membrane</keyword>
<dbReference type="InterPro" id="IPR038885">
    <property type="entry name" value="PLB1"/>
</dbReference>
<evidence type="ECO:0000313" key="2">
    <source>
        <dbReference type="EMBL" id="CAI5452969.1"/>
    </source>
</evidence>